<organism evidence="1 2">
    <name type="scientific">Mycobacterium timonense</name>
    <dbReference type="NCBI Taxonomy" id="701043"/>
    <lineage>
        <taxon>Bacteria</taxon>
        <taxon>Bacillati</taxon>
        <taxon>Actinomycetota</taxon>
        <taxon>Actinomycetes</taxon>
        <taxon>Mycobacteriales</taxon>
        <taxon>Mycobacteriaceae</taxon>
        <taxon>Mycobacterium</taxon>
        <taxon>Mycobacterium avium complex (MAC)</taxon>
    </lineage>
</organism>
<dbReference type="EMBL" id="BLLA01000001">
    <property type="protein sequence ID" value="GFG99191.1"/>
    <property type="molecule type" value="Genomic_DNA"/>
</dbReference>
<proteinExistence type="predicted"/>
<evidence type="ECO:0000313" key="2">
    <source>
        <dbReference type="Proteomes" id="UP000465301"/>
    </source>
</evidence>
<dbReference type="AlphaFoldDB" id="A0A7I9ZDY7"/>
<comment type="caution">
    <text evidence="1">The sequence shown here is derived from an EMBL/GenBank/DDBJ whole genome shotgun (WGS) entry which is preliminary data.</text>
</comment>
<gene>
    <name evidence="1" type="ORF">MTIM_50700</name>
</gene>
<sequence>MGSTSSAKGRYRLTGIDEPRWGFHAGWPDPGGPAGLTMLRVELNASELEVTVIAPGISEGTSDRRIANTRDGKPVWIRPRRGVRGGAPAARPALYRFWRRGKNAAGTVANPRAGPAGIAT</sequence>
<evidence type="ECO:0000313" key="1">
    <source>
        <dbReference type="EMBL" id="GFG99191.1"/>
    </source>
</evidence>
<reference evidence="1 2" key="1">
    <citation type="journal article" date="2019" name="Emerg. Microbes Infect.">
        <title>Comprehensive subspecies identification of 175 nontuberculous mycobacteria species based on 7547 genomic profiles.</title>
        <authorList>
            <person name="Matsumoto Y."/>
            <person name="Kinjo T."/>
            <person name="Motooka D."/>
            <person name="Nabeya D."/>
            <person name="Jung N."/>
            <person name="Uechi K."/>
            <person name="Horii T."/>
            <person name="Iida T."/>
            <person name="Fujita J."/>
            <person name="Nakamura S."/>
        </authorList>
    </citation>
    <scope>NUCLEOTIDE SEQUENCE [LARGE SCALE GENOMIC DNA]</scope>
    <source>
        <strain evidence="1 2">JCM 30726</strain>
    </source>
</reference>
<accession>A0A7I9ZDY7</accession>
<protein>
    <submittedName>
        <fullName evidence="1">Uncharacterized protein</fullName>
    </submittedName>
</protein>
<dbReference type="Proteomes" id="UP000465301">
    <property type="component" value="Unassembled WGS sequence"/>
</dbReference>
<keyword evidence="2" id="KW-1185">Reference proteome</keyword>
<name>A0A7I9ZDY7_9MYCO</name>